<evidence type="ECO:0000313" key="2">
    <source>
        <dbReference type="Proteomes" id="UP000320176"/>
    </source>
</evidence>
<dbReference type="AlphaFoldDB" id="A0A5C6B1H1"/>
<accession>A0A5C6B1H1</accession>
<gene>
    <name evidence="1" type="ORF">Pla52n_23130</name>
</gene>
<keyword evidence="2" id="KW-1185">Reference proteome</keyword>
<sequence>MTKYGLPTRKVTSSRHAGTICSWLALSLVWSGLRHAEHDLRELNVASRDTQSVLIGFVADFRFVV</sequence>
<proteinExistence type="predicted"/>
<reference evidence="1 2" key="1">
    <citation type="submission" date="2019-02" db="EMBL/GenBank/DDBJ databases">
        <title>Deep-cultivation of Planctomycetes and their phenomic and genomic characterization uncovers novel biology.</title>
        <authorList>
            <person name="Wiegand S."/>
            <person name="Jogler M."/>
            <person name="Boedeker C."/>
            <person name="Pinto D."/>
            <person name="Vollmers J."/>
            <person name="Rivas-Marin E."/>
            <person name="Kohn T."/>
            <person name="Peeters S.H."/>
            <person name="Heuer A."/>
            <person name="Rast P."/>
            <person name="Oberbeckmann S."/>
            <person name="Bunk B."/>
            <person name="Jeske O."/>
            <person name="Meyerdierks A."/>
            <person name="Storesund J.E."/>
            <person name="Kallscheuer N."/>
            <person name="Luecker S."/>
            <person name="Lage O.M."/>
            <person name="Pohl T."/>
            <person name="Merkel B.J."/>
            <person name="Hornburger P."/>
            <person name="Mueller R.-W."/>
            <person name="Bruemmer F."/>
            <person name="Labrenz M."/>
            <person name="Spormann A.M."/>
            <person name="Op Den Camp H."/>
            <person name="Overmann J."/>
            <person name="Amann R."/>
            <person name="Jetten M.S.M."/>
            <person name="Mascher T."/>
            <person name="Medema M.H."/>
            <person name="Devos D.P."/>
            <person name="Kaster A.-K."/>
            <person name="Ovreas L."/>
            <person name="Rohde M."/>
            <person name="Galperin M.Y."/>
            <person name="Jogler C."/>
        </authorList>
    </citation>
    <scope>NUCLEOTIDE SEQUENCE [LARGE SCALE GENOMIC DNA]</scope>
    <source>
        <strain evidence="1 2">Pla52n</strain>
    </source>
</reference>
<dbReference type="Proteomes" id="UP000320176">
    <property type="component" value="Unassembled WGS sequence"/>
</dbReference>
<dbReference type="EMBL" id="SJPN01000003">
    <property type="protein sequence ID" value="TWU04274.1"/>
    <property type="molecule type" value="Genomic_DNA"/>
</dbReference>
<evidence type="ECO:0000313" key="1">
    <source>
        <dbReference type="EMBL" id="TWU04274.1"/>
    </source>
</evidence>
<organism evidence="1 2">
    <name type="scientific">Stieleria varia</name>
    <dbReference type="NCBI Taxonomy" id="2528005"/>
    <lineage>
        <taxon>Bacteria</taxon>
        <taxon>Pseudomonadati</taxon>
        <taxon>Planctomycetota</taxon>
        <taxon>Planctomycetia</taxon>
        <taxon>Pirellulales</taxon>
        <taxon>Pirellulaceae</taxon>
        <taxon>Stieleria</taxon>
    </lineage>
</organism>
<name>A0A5C6B1H1_9BACT</name>
<comment type="caution">
    <text evidence="1">The sequence shown here is derived from an EMBL/GenBank/DDBJ whole genome shotgun (WGS) entry which is preliminary data.</text>
</comment>
<protein>
    <submittedName>
        <fullName evidence="1">Uncharacterized protein</fullName>
    </submittedName>
</protein>